<dbReference type="Proteomes" id="UP000190229">
    <property type="component" value="Unassembled WGS sequence"/>
</dbReference>
<evidence type="ECO:0000256" key="5">
    <source>
        <dbReference type="ARBA" id="ARBA00023136"/>
    </source>
</evidence>
<evidence type="ECO:0000256" key="4">
    <source>
        <dbReference type="ARBA" id="ARBA00022989"/>
    </source>
</evidence>
<organism evidence="7 9">
    <name type="scientific">Ferroacidibacillus organovorans</name>
    <dbReference type="NCBI Taxonomy" id="1765683"/>
    <lineage>
        <taxon>Bacteria</taxon>
        <taxon>Bacillati</taxon>
        <taxon>Bacillota</taxon>
        <taxon>Bacilli</taxon>
        <taxon>Bacillales</taxon>
        <taxon>Alicyclobacillaceae</taxon>
        <taxon>Ferroacidibacillus</taxon>
    </lineage>
</organism>
<evidence type="ECO:0000313" key="8">
    <source>
        <dbReference type="EMBL" id="OPG16251.1"/>
    </source>
</evidence>
<feature type="transmembrane region" description="Helical" evidence="6">
    <location>
        <begin position="145"/>
        <end position="168"/>
    </location>
</feature>
<dbReference type="GO" id="GO:0005886">
    <property type="term" value="C:plasma membrane"/>
    <property type="evidence" value="ECO:0007669"/>
    <property type="project" value="TreeGrafter"/>
</dbReference>
<feature type="transmembrane region" description="Helical" evidence="6">
    <location>
        <begin position="86"/>
        <end position="108"/>
    </location>
</feature>
<dbReference type="NCBIfam" id="NF038013">
    <property type="entry name" value="AceTr_1"/>
    <property type="match status" value="1"/>
</dbReference>
<dbReference type="PANTHER" id="PTHR31123:SF1">
    <property type="entry name" value="ACCUMULATION OF DYADS PROTEIN 2-RELATED"/>
    <property type="match status" value="1"/>
</dbReference>
<keyword evidence="10" id="KW-1185">Reference proteome</keyword>
<dbReference type="InterPro" id="IPR000791">
    <property type="entry name" value="Gpr1/Fun34/SatP-like"/>
</dbReference>
<comment type="caution">
    <text evidence="7">The sequence shown here is derived from an EMBL/GenBank/DDBJ whole genome shotgun (WGS) entry which is preliminary data.</text>
</comment>
<dbReference type="Pfam" id="PF01184">
    <property type="entry name" value="Gpr1_Fun34_YaaH"/>
    <property type="match status" value="1"/>
</dbReference>
<sequence>MSEHVVGLATSPHLPPVETPVAVSKFADPGPLAVGAFSATSFMLGVYNAGVLHSGGVAVVFPAAFFFGGMIQLIVSVLEFIRGNTFGTMVFGTYGAFWVIFGGIEIWFAKMMTPSDIGPAVSLFLAMFAVLTFFFFIASLKTDRVLISIFFLLLVTFILLSIGAGSGISGFTTFGGWTTMLFAVLGFYHAGADLINSTFGRTVLSNGPVKK</sequence>
<feature type="transmembrane region" description="Helical" evidence="6">
    <location>
        <begin position="120"/>
        <end position="138"/>
    </location>
</feature>
<evidence type="ECO:0000256" key="6">
    <source>
        <dbReference type="SAM" id="Phobius"/>
    </source>
</evidence>
<dbReference type="STRING" id="1765683.B2M26_08040"/>
<dbReference type="EMBL" id="MWPS01000021">
    <property type="protein sequence ID" value="OPG16251.1"/>
    <property type="molecule type" value="Genomic_DNA"/>
</dbReference>
<dbReference type="AlphaFoldDB" id="A0A162RZG0"/>
<dbReference type="PANTHER" id="PTHR31123">
    <property type="entry name" value="ACCUMULATION OF DYADS PROTEIN 2-RELATED"/>
    <property type="match status" value="1"/>
</dbReference>
<evidence type="ECO:0000256" key="2">
    <source>
        <dbReference type="ARBA" id="ARBA00005587"/>
    </source>
</evidence>
<dbReference type="InterPro" id="IPR051633">
    <property type="entry name" value="AceTr"/>
</dbReference>
<dbReference type="EMBL" id="LSUQ01000076">
    <property type="protein sequence ID" value="OAG90657.1"/>
    <property type="molecule type" value="Genomic_DNA"/>
</dbReference>
<evidence type="ECO:0000256" key="1">
    <source>
        <dbReference type="ARBA" id="ARBA00004141"/>
    </source>
</evidence>
<evidence type="ECO:0000256" key="3">
    <source>
        <dbReference type="ARBA" id="ARBA00022692"/>
    </source>
</evidence>
<proteinExistence type="inferred from homology"/>
<keyword evidence="4 6" id="KW-1133">Transmembrane helix</keyword>
<feature type="transmembrane region" description="Helical" evidence="6">
    <location>
        <begin position="51"/>
        <end position="74"/>
    </location>
</feature>
<reference evidence="7 9" key="1">
    <citation type="submission" date="2016-02" db="EMBL/GenBank/DDBJ databases">
        <title>Draft genome sequence of Acidibacillus ferrooxidans SLC66.</title>
        <authorList>
            <person name="Oliveira G."/>
            <person name="Nancucheo I."/>
            <person name="Dall'Agnol H."/>
            <person name="Johnson B."/>
            <person name="Oliveira R."/>
            <person name="Nunes G.L."/>
            <person name="Tzotzos G."/>
            <person name="Orellana S.C."/>
            <person name="Salim A.C."/>
            <person name="Araujo F.M."/>
        </authorList>
    </citation>
    <scope>NUCLEOTIDE SEQUENCE [LARGE SCALE GENOMIC DNA]</scope>
    <source>
        <strain evidence="7 9">SLC66</strain>
    </source>
</reference>
<reference evidence="8 10" key="2">
    <citation type="submission" date="2017-02" db="EMBL/GenBank/DDBJ databases">
        <title>Draft genome of Acidibacillus ferrooxidans Huett2.</title>
        <authorList>
            <person name="Schopf S."/>
        </authorList>
    </citation>
    <scope>NUCLEOTIDE SEQUENCE [LARGE SCALE GENOMIC DNA]</scope>
    <source>
        <strain evidence="8 10">Huett2</strain>
    </source>
</reference>
<keyword evidence="3 6" id="KW-0812">Transmembrane</keyword>
<evidence type="ECO:0000313" key="9">
    <source>
        <dbReference type="Proteomes" id="UP000077421"/>
    </source>
</evidence>
<keyword evidence="5 6" id="KW-0472">Membrane</keyword>
<protein>
    <submittedName>
        <fullName evidence="7">Uncharacterized protein</fullName>
    </submittedName>
</protein>
<evidence type="ECO:0000313" key="10">
    <source>
        <dbReference type="Proteomes" id="UP000190229"/>
    </source>
</evidence>
<name>A0A162RZG0_9BACL</name>
<comment type="similarity">
    <text evidence="2">Belongs to the acetate uptake transporter (AceTr) (TC 2.A.96) family.</text>
</comment>
<accession>A0A162RZG0</accession>
<dbReference type="RefSeq" id="WP_067953420.1">
    <property type="nucleotide sequence ID" value="NZ_LSUQ01000076.1"/>
</dbReference>
<comment type="subcellular location">
    <subcellularLocation>
        <location evidence="1">Membrane</location>
        <topology evidence="1">Multi-pass membrane protein</topology>
    </subcellularLocation>
</comment>
<gene>
    <name evidence="7" type="ORF">AYW79_14130</name>
    <name evidence="8" type="ORF">B2M26_08040</name>
</gene>
<dbReference type="Proteomes" id="UP000077421">
    <property type="component" value="Unassembled WGS sequence"/>
</dbReference>
<dbReference type="OrthoDB" id="9787939at2"/>
<evidence type="ECO:0000313" key="7">
    <source>
        <dbReference type="EMBL" id="OAG90657.1"/>
    </source>
</evidence>
<dbReference type="GO" id="GO:0015123">
    <property type="term" value="F:acetate transmembrane transporter activity"/>
    <property type="evidence" value="ECO:0007669"/>
    <property type="project" value="TreeGrafter"/>
</dbReference>
<feature type="transmembrane region" description="Helical" evidence="6">
    <location>
        <begin position="174"/>
        <end position="191"/>
    </location>
</feature>